<evidence type="ECO:0000313" key="1">
    <source>
        <dbReference type="EMBL" id="SVB93357.1"/>
    </source>
</evidence>
<proteinExistence type="predicted"/>
<dbReference type="AlphaFoldDB" id="A0A382I2C0"/>
<feature type="non-terminal residue" evidence="1">
    <location>
        <position position="60"/>
    </location>
</feature>
<sequence length="60" mass="6623">MRTGALTSGSTVMINAQVTFSRLNDRARIHRINHHSTLIGLISNIHHPDIFIRTAIGTTS</sequence>
<reference evidence="1" key="1">
    <citation type="submission" date="2018-05" db="EMBL/GenBank/DDBJ databases">
        <authorList>
            <person name="Lanie J.A."/>
            <person name="Ng W.-L."/>
            <person name="Kazmierczak K.M."/>
            <person name="Andrzejewski T.M."/>
            <person name="Davidsen T.M."/>
            <person name="Wayne K.J."/>
            <person name="Tettelin H."/>
            <person name="Glass J.I."/>
            <person name="Rusch D."/>
            <person name="Podicherti R."/>
            <person name="Tsui H.-C.T."/>
            <person name="Winkler M.E."/>
        </authorList>
    </citation>
    <scope>NUCLEOTIDE SEQUENCE</scope>
</reference>
<name>A0A382I2C0_9ZZZZ</name>
<organism evidence="1">
    <name type="scientific">marine metagenome</name>
    <dbReference type="NCBI Taxonomy" id="408172"/>
    <lineage>
        <taxon>unclassified sequences</taxon>
        <taxon>metagenomes</taxon>
        <taxon>ecological metagenomes</taxon>
    </lineage>
</organism>
<accession>A0A382I2C0</accession>
<dbReference type="EMBL" id="UINC01064565">
    <property type="protein sequence ID" value="SVB93357.1"/>
    <property type="molecule type" value="Genomic_DNA"/>
</dbReference>
<protein>
    <submittedName>
        <fullName evidence="1">Uncharacterized protein</fullName>
    </submittedName>
</protein>
<gene>
    <name evidence="1" type="ORF">METZ01_LOCUS246211</name>
</gene>